<accession>C7Q2Q1</accession>
<evidence type="ECO:0000313" key="1">
    <source>
        <dbReference type="EMBL" id="ACU71793.1"/>
    </source>
</evidence>
<sequence>MTYPLRFPNDDPRFSTALLDEINSVLINHGYPWVDDDDTSYADLRAALAGFLYGPAFNAGDKVSWVFDGNVRTGRVDIVANTPEGPVARIITDPQPGHRHLATVTTVKACRELTPIPGGDR</sequence>
<dbReference type="InParanoid" id="C7Q2Q1"/>
<dbReference type="Proteomes" id="UP000000851">
    <property type="component" value="Chromosome"/>
</dbReference>
<dbReference type="HOGENOM" id="CLU_2033860_0_0_11"/>
<protein>
    <submittedName>
        <fullName evidence="1">Uncharacterized protein</fullName>
    </submittedName>
</protein>
<dbReference type="RefSeq" id="WP_012787086.1">
    <property type="nucleotide sequence ID" value="NC_013131.1"/>
</dbReference>
<proteinExistence type="predicted"/>
<organism evidence="1 2">
    <name type="scientific">Catenulispora acidiphila (strain DSM 44928 / JCM 14897 / NBRC 102108 / NRRL B-24433 / ID139908)</name>
    <dbReference type="NCBI Taxonomy" id="479433"/>
    <lineage>
        <taxon>Bacteria</taxon>
        <taxon>Bacillati</taxon>
        <taxon>Actinomycetota</taxon>
        <taxon>Actinomycetes</taxon>
        <taxon>Catenulisporales</taxon>
        <taxon>Catenulisporaceae</taxon>
        <taxon>Catenulispora</taxon>
    </lineage>
</organism>
<gene>
    <name evidence="1" type="ordered locus">Caci_2884</name>
</gene>
<dbReference type="STRING" id="479433.Caci_2884"/>
<dbReference type="EMBL" id="CP001700">
    <property type="protein sequence ID" value="ACU71793.1"/>
    <property type="molecule type" value="Genomic_DNA"/>
</dbReference>
<reference evidence="1 2" key="1">
    <citation type="journal article" date="2009" name="Stand. Genomic Sci.">
        <title>Complete genome sequence of Catenulispora acidiphila type strain (ID 139908).</title>
        <authorList>
            <person name="Copeland A."/>
            <person name="Lapidus A."/>
            <person name="Glavina Del Rio T."/>
            <person name="Nolan M."/>
            <person name="Lucas S."/>
            <person name="Chen F."/>
            <person name="Tice H."/>
            <person name="Cheng J.F."/>
            <person name="Bruce D."/>
            <person name="Goodwin L."/>
            <person name="Pitluck S."/>
            <person name="Mikhailova N."/>
            <person name="Pati A."/>
            <person name="Ivanova N."/>
            <person name="Mavromatis K."/>
            <person name="Chen A."/>
            <person name="Palaniappan K."/>
            <person name="Chain P."/>
            <person name="Land M."/>
            <person name="Hauser L."/>
            <person name="Chang Y.J."/>
            <person name="Jeffries C.D."/>
            <person name="Chertkov O."/>
            <person name="Brettin T."/>
            <person name="Detter J.C."/>
            <person name="Han C."/>
            <person name="Ali Z."/>
            <person name="Tindall B.J."/>
            <person name="Goker M."/>
            <person name="Bristow J."/>
            <person name="Eisen J.A."/>
            <person name="Markowitz V."/>
            <person name="Hugenholtz P."/>
            <person name="Kyrpides N.C."/>
            <person name="Klenk H.P."/>
        </authorList>
    </citation>
    <scope>NUCLEOTIDE SEQUENCE [LARGE SCALE GENOMIC DNA]</scope>
    <source>
        <strain evidence="2">DSM 44928 / JCM 14897 / NBRC 102108 / NRRL B-24433 / ID139908</strain>
    </source>
</reference>
<evidence type="ECO:0000313" key="2">
    <source>
        <dbReference type="Proteomes" id="UP000000851"/>
    </source>
</evidence>
<name>C7Q2Q1_CATAD</name>
<dbReference type="OrthoDB" id="3637961at2"/>
<keyword evidence="2" id="KW-1185">Reference proteome</keyword>
<dbReference type="KEGG" id="cai:Caci_2884"/>
<dbReference type="AlphaFoldDB" id="C7Q2Q1"/>